<dbReference type="InterPro" id="IPR035706">
    <property type="entry name" value="AAA_9"/>
</dbReference>
<keyword evidence="11" id="KW-0206">Cytoskeleton</keyword>
<feature type="domain" description="Dynein heavy chain AAA lid" evidence="17">
    <location>
        <begin position="831"/>
        <end position="970"/>
    </location>
</feature>
<dbReference type="AlphaFoldDB" id="A0A9N9MTB6"/>
<feature type="domain" description="Dynein heavy chain C-terminal" evidence="18">
    <location>
        <begin position="978"/>
        <end position="1276"/>
    </location>
</feature>
<dbReference type="Gene3D" id="1.20.1270.280">
    <property type="match status" value="1"/>
</dbReference>
<dbReference type="Gene3D" id="1.20.920.20">
    <property type="match status" value="1"/>
</dbReference>
<dbReference type="InterPro" id="IPR027417">
    <property type="entry name" value="P-loop_NTPase"/>
</dbReference>
<keyword evidence="20" id="KW-1185">Reference proteome</keyword>
<dbReference type="PANTHER" id="PTHR22878">
    <property type="entry name" value="DYNEIN HEAVY CHAIN 6, AXONEMAL-LIKE-RELATED"/>
    <property type="match status" value="1"/>
</dbReference>
<evidence type="ECO:0000259" key="15">
    <source>
        <dbReference type="Pfam" id="PF12777"/>
    </source>
</evidence>
<feature type="coiled-coil region" evidence="13">
    <location>
        <begin position="86"/>
        <end position="127"/>
    </location>
</feature>
<feature type="domain" description="Dynein heavy chain coiled coil stalk" evidence="15">
    <location>
        <begin position="2"/>
        <end position="185"/>
    </location>
</feature>
<dbReference type="FunFam" id="1.20.1270.280:FF:000001">
    <property type="entry name" value="dynein heavy chain 7, axonemal"/>
    <property type="match status" value="1"/>
</dbReference>
<keyword evidence="9" id="KW-0969">Cilium</keyword>
<dbReference type="GO" id="GO:0007018">
    <property type="term" value="P:microtubule-based movement"/>
    <property type="evidence" value="ECO:0007669"/>
    <property type="project" value="InterPro"/>
</dbReference>
<keyword evidence="7" id="KW-0243">Dynein</keyword>
<dbReference type="InterPro" id="IPR043160">
    <property type="entry name" value="Dynein_C_barrel"/>
</dbReference>
<dbReference type="InterPro" id="IPR042219">
    <property type="entry name" value="AAA_lid_11_sf"/>
</dbReference>
<dbReference type="Gene3D" id="6.10.140.1060">
    <property type="match status" value="1"/>
</dbReference>
<dbReference type="Gene3D" id="3.40.50.300">
    <property type="entry name" value="P-loop containing nucleotide triphosphate hydrolases"/>
    <property type="match status" value="2"/>
</dbReference>
<dbReference type="Pfam" id="PF18198">
    <property type="entry name" value="AAA_lid_11"/>
    <property type="match status" value="1"/>
</dbReference>
<dbReference type="Pfam" id="PF12777">
    <property type="entry name" value="MT"/>
    <property type="match status" value="1"/>
</dbReference>
<comment type="subcellular location">
    <subcellularLocation>
        <location evidence="1">Cytoplasm</location>
        <location evidence="1">Cytoskeleton</location>
        <location evidence="1">Cilium axoneme</location>
    </subcellularLocation>
</comment>
<proteinExistence type="inferred from homology"/>
<evidence type="ECO:0000256" key="7">
    <source>
        <dbReference type="ARBA" id="ARBA00023017"/>
    </source>
</evidence>
<evidence type="ECO:0000313" key="20">
    <source>
        <dbReference type="Proteomes" id="UP001152799"/>
    </source>
</evidence>
<dbReference type="InterPro" id="IPR024743">
    <property type="entry name" value="Dynein_HC_stalk"/>
</dbReference>
<dbReference type="GO" id="GO:0051959">
    <property type="term" value="F:dynein light intermediate chain binding"/>
    <property type="evidence" value="ECO:0007669"/>
    <property type="project" value="InterPro"/>
</dbReference>
<evidence type="ECO:0000256" key="9">
    <source>
        <dbReference type="ARBA" id="ARBA00023069"/>
    </source>
</evidence>
<keyword evidence="8 13" id="KW-0175">Coiled coil</keyword>
<dbReference type="Gene3D" id="1.10.8.1220">
    <property type="match status" value="1"/>
</dbReference>
<dbReference type="OrthoDB" id="424310at2759"/>
<dbReference type="GO" id="GO:0045505">
    <property type="term" value="F:dynein intermediate chain binding"/>
    <property type="evidence" value="ECO:0007669"/>
    <property type="project" value="InterPro"/>
</dbReference>
<reference evidence="19" key="1">
    <citation type="submission" date="2022-01" db="EMBL/GenBank/DDBJ databases">
        <authorList>
            <person name="King R."/>
        </authorList>
    </citation>
    <scope>NUCLEOTIDE SEQUENCE</scope>
</reference>
<feature type="domain" description="Dynein heavy chain region D6 P-loop" evidence="14">
    <location>
        <begin position="684"/>
        <end position="795"/>
    </location>
</feature>
<dbReference type="InterPro" id="IPR026983">
    <property type="entry name" value="DHC"/>
</dbReference>
<evidence type="ECO:0000256" key="11">
    <source>
        <dbReference type="ARBA" id="ARBA00023212"/>
    </source>
</evidence>
<dbReference type="Pfam" id="PF03028">
    <property type="entry name" value="Dynein_heavy"/>
    <property type="match status" value="1"/>
</dbReference>
<keyword evidence="10" id="KW-0505">Motor protein</keyword>
<dbReference type="FunFam" id="3.40.50.300:FF:001145">
    <property type="entry name" value="Putative dynein heavy chain"/>
    <property type="match status" value="1"/>
</dbReference>
<dbReference type="PANTHER" id="PTHR22878:SF70">
    <property type="entry name" value="DYNEIN HEAVY CHAIN 2, AXONEMAL"/>
    <property type="match status" value="1"/>
</dbReference>
<dbReference type="Gene3D" id="3.10.490.20">
    <property type="match status" value="1"/>
</dbReference>
<evidence type="ECO:0000256" key="2">
    <source>
        <dbReference type="ARBA" id="ARBA00008887"/>
    </source>
</evidence>
<evidence type="ECO:0000256" key="4">
    <source>
        <dbReference type="ARBA" id="ARBA00022701"/>
    </source>
</evidence>
<dbReference type="GO" id="GO:0030286">
    <property type="term" value="C:dynein complex"/>
    <property type="evidence" value="ECO:0007669"/>
    <property type="project" value="UniProtKB-KW"/>
</dbReference>
<dbReference type="Proteomes" id="UP001152799">
    <property type="component" value="Chromosome 3"/>
</dbReference>
<evidence type="ECO:0000256" key="5">
    <source>
        <dbReference type="ARBA" id="ARBA00022741"/>
    </source>
</evidence>
<sequence length="1280" mass="147076">MNFLQGLKDFDKDNIKPEIMSKIRKEYVVHKDFKPHIVAKASSAAEGLCKWIIAMDMYDKVYKIVAPKKAKLEKAEKEFAETMTLLTAKRTEVQRLEKQLSELNSKLDEAVKKQKELQDSVDLCNNKLIRAKKLIGGLGGERTRWTACAENLQKQYDGLAGDILISCGIISYLSAFNSIYRSRIVLDWHEFVKKLNIPTAEQFEMVDILGSDVRIQQWYISGLPRDSFSTENGIIMDNSRRWSLFIDPQAQASNWIKKMEKINNLEIVKFTFSDYMKKIEMCVQLGYPVLVESVGEEIEAAVDPLLYKKTYKQAGIEVISVGEDVIEYNKNFRLYLTSKLRNPHYLPEVFNRVTIINFALTLSGLQDQLLGIVVAVEKPELQQLKEELIIQNAENKAALENTEEKILKTLSESKGDILEDETAIQILDDSKILSAEIREKQVKSFQIEKSIEEFRVKYQGVADHSAVLYYCISDLANVDPMYQYSLEWFINLYITSIQKAEKFRMIEKRCQSLINAFTFDLYNNITRSLFEKDKLLFSFLLCSKIMISQNKLNEQEFMFFLTGGIAVENLLENQCKAWLPQISWDELCRMDDELPAFNDFRNTFVKNEKKWKRIYDDFREDLLWPEPWQSNLSSFCRLIVIRVLRPDKLTRAIGTFVKIEMDERFIKPPPFSISLSYDDSYSLCPLIFILSPGTDPMAQLVKFAEEKKMSDRFRSISLGQGQGPMAQALIEEAQEGGMWVCLQNCHLATSWMPSLEKIFEKLDYINTHDMFRLWLTSYPSNKFPISLLQKGVKMTNEPPTGLQNNLLKSYISDPVKNPDFYNGCLDHEEMFARLLYGLAFFHAVVQERRTFGPLGWNIPYGFNDSDFDISVQQLQMFINESDDPFEALTYLIGECNYGGRVTDDWDRRLIVTILSDFLNTSIVSDMSYVFSRVGDCYGFPEKIEHAAYVAHIQGLPAIHPPEIFGLHTNAGITRDLQDSRLLLASVLMAYGETTGGGGMDTDKQITVLCTDILSKVPEAFNLETAYQKYPVQYTESMNTVLVQEMERFNRLIRTIRATLMTMMKALQGLVAMSPEVEAFSNSLLMGRIPASWAAVSYPSLKNLPNYVSDFVNRIEFLQKWFDEGKPPTYWISGFFFTQAFLTGVKQNFARKYTIPIDKLTFDFDILKGEESSTAPPDGAYIYGLFTDGARYDRNKGVIAELLPKILHDVMPLVWIIPIREKNYEPGTRYLAPVYKTSARRGVLSTTGHSTNYVLPILLNTLEHQSHWIKRSMALLCQLDN</sequence>
<dbReference type="InterPro" id="IPR004273">
    <property type="entry name" value="Dynein_heavy_D6_P-loop"/>
</dbReference>
<feature type="domain" description="Dynein heavy chain ATP-binding dynein motor region" evidence="16">
    <location>
        <begin position="216"/>
        <end position="437"/>
    </location>
</feature>
<protein>
    <submittedName>
        <fullName evidence="19">Uncharacterized protein</fullName>
    </submittedName>
</protein>
<evidence type="ECO:0000256" key="3">
    <source>
        <dbReference type="ARBA" id="ARBA00022490"/>
    </source>
</evidence>
<evidence type="ECO:0000256" key="1">
    <source>
        <dbReference type="ARBA" id="ARBA00004430"/>
    </source>
</evidence>
<comment type="similarity">
    <text evidence="2">Belongs to the dynein heavy chain family.</text>
</comment>
<dbReference type="GO" id="GO:0005874">
    <property type="term" value="C:microtubule"/>
    <property type="evidence" value="ECO:0007669"/>
    <property type="project" value="UniProtKB-KW"/>
</dbReference>
<dbReference type="InterPro" id="IPR041658">
    <property type="entry name" value="AAA_lid_11"/>
</dbReference>
<evidence type="ECO:0000256" key="10">
    <source>
        <dbReference type="ARBA" id="ARBA00023175"/>
    </source>
</evidence>
<keyword evidence="5" id="KW-0547">Nucleotide-binding</keyword>
<dbReference type="GO" id="GO:0008569">
    <property type="term" value="F:minus-end-directed microtubule motor activity"/>
    <property type="evidence" value="ECO:0007669"/>
    <property type="project" value="InterPro"/>
</dbReference>
<name>A0A9N9MTB6_9CUCU</name>
<evidence type="ECO:0000259" key="16">
    <source>
        <dbReference type="Pfam" id="PF12781"/>
    </source>
</evidence>
<keyword evidence="4" id="KW-0493">Microtubule</keyword>
<keyword evidence="3" id="KW-0963">Cytoplasm</keyword>
<dbReference type="Gene3D" id="1.10.8.720">
    <property type="entry name" value="Region D6 of dynein motor"/>
    <property type="match status" value="1"/>
</dbReference>
<keyword evidence="6" id="KW-0067">ATP-binding</keyword>
<organism evidence="19 20">
    <name type="scientific">Ceutorhynchus assimilis</name>
    <name type="common">cabbage seed weevil</name>
    <dbReference type="NCBI Taxonomy" id="467358"/>
    <lineage>
        <taxon>Eukaryota</taxon>
        <taxon>Metazoa</taxon>
        <taxon>Ecdysozoa</taxon>
        <taxon>Arthropoda</taxon>
        <taxon>Hexapoda</taxon>
        <taxon>Insecta</taxon>
        <taxon>Pterygota</taxon>
        <taxon>Neoptera</taxon>
        <taxon>Endopterygota</taxon>
        <taxon>Coleoptera</taxon>
        <taxon>Polyphaga</taxon>
        <taxon>Cucujiformia</taxon>
        <taxon>Curculionidae</taxon>
        <taxon>Ceutorhynchinae</taxon>
        <taxon>Ceutorhynchus</taxon>
    </lineage>
</organism>
<dbReference type="Pfam" id="PF18199">
    <property type="entry name" value="Dynein_C"/>
    <property type="match status" value="1"/>
</dbReference>
<evidence type="ECO:0000259" key="14">
    <source>
        <dbReference type="Pfam" id="PF03028"/>
    </source>
</evidence>
<evidence type="ECO:0000259" key="18">
    <source>
        <dbReference type="Pfam" id="PF18199"/>
    </source>
</evidence>
<dbReference type="FunFam" id="3.40.50.300:FF:000362">
    <property type="entry name" value="Dynein, axonemal, heavy chain 6"/>
    <property type="match status" value="1"/>
</dbReference>
<accession>A0A9N9MTB6</accession>
<dbReference type="GO" id="GO:0005930">
    <property type="term" value="C:axoneme"/>
    <property type="evidence" value="ECO:0007669"/>
    <property type="project" value="UniProtKB-SubCell"/>
</dbReference>
<dbReference type="FunFam" id="3.10.490.20:FF:000001">
    <property type="entry name" value="dynein heavy chain 7, axonemal"/>
    <property type="match status" value="1"/>
</dbReference>
<dbReference type="FunFam" id="1.10.8.1220:FF:000001">
    <property type="entry name" value="Dynein axonemal heavy chain 5"/>
    <property type="match status" value="1"/>
</dbReference>
<evidence type="ECO:0000259" key="17">
    <source>
        <dbReference type="Pfam" id="PF18198"/>
    </source>
</evidence>
<dbReference type="InterPro" id="IPR041228">
    <property type="entry name" value="Dynein_C"/>
</dbReference>
<gene>
    <name evidence="19" type="ORF">CEUTPL_LOCUS7246</name>
</gene>
<dbReference type="GO" id="GO:0005524">
    <property type="term" value="F:ATP binding"/>
    <property type="evidence" value="ECO:0007669"/>
    <property type="project" value="UniProtKB-KW"/>
</dbReference>
<dbReference type="EMBL" id="OU892279">
    <property type="protein sequence ID" value="CAG9766670.1"/>
    <property type="molecule type" value="Genomic_DNA"/>
</dbReference>
<evidence type="ECO:0000256" key="6">
    <source>
        <dbReference type="ARBA" id="ARBA00022840"/>
    </source>
</evidence>
<keyword evidence="12" id="KW-0966">Cell projection</keyword>
<evidence type="ECO:0000256" key="12">
    <source>
        <dbReference type="ARBA" id="ARBA00023273"/>
    </source>
</evidence>
<dbReference type="Pfam" id="PF12781">
    <property type="entry name" value="AAA_9"/>
    <property type="match status" value="1"/>
</dbReference>
<dbReference type="FunFam" id="1.10.8.720:FF:000001">
    <property type="entry name" value="dynein heavy chain 7, axonemal"/>
    <property type="match status" value="1"/>
</dbReference>
<evidence type="ECO:0000313" key="19">
    <source>
        <dbReference type="EMBL" id="CAG9766670.1"/>
    </source>
</evidence>
<evidence type="ECO:0000256" key="13">
    <source>
        <dbReference type="SAM" id="Coils"/>
    </source>
</evidence>
<evidence type="ECO:0000256" key="8">
    <source>
        <dbReference type="ARBA" id="ARBA00023054"/>
    </source>
</evidence>